<name>A0ACB8Y6J0_ARCLA</name>
<reference evidence="1 2" key="2">
    <citation type="journal article" date="2022" name="Mol. Ecol. Resour.">
        <title>The genomes of chicory, endive, great burdock and yacon provide insights into Asteraceae paleo-polyploidization history and plant inulin production.</title>
        <authorList>
            <person name="Fan W."/>
            <person name="Wang S."/>
            <person name="Wang H."/>
            <person name="Wang A."/>
            <person name="Jiang F."/>
            <person name="Liu H."/>
            <person name="Zhao H."/>
            <person name="Xu D."/>
            <person name="Zhang Y."/>
        </authorList>
    </citation>
    <scope>NUCLEOTIDE SEQUENCE [LARGE SCALE GENOMIC DNA]</scope>
    <source>
        <strain evidence="2">cv. Niubang</strain>
    </source>
</reference>
<reference evidence="2" key="1">
    <citation type="journal article" date="2022" name="Mol. Ecol. Resour.">
        <title>The genomes of chicory, endive, great burdock and yacon provide insights into Asteraceae palaeo-polyploidization history and plant inulin production.</title>
        <authorList>
            <person name="Fan W."/>
            <person name="Wang S."/>
            <person name="Wang H."/>
            <person name="Wang A."/>
            <person name="Jiang F."/>
            <person name="Liu H."/>
            <person name="Zhao H."/>
            <person name="Xu D."/>
            <person name="Zhang Y."/>
        </authorList>
    </citation>
    <scope>NUCLEOTIDE SEQUENCE [LARGE SCALE GENOMIC DNA]</scope>
    <source>
        <strain evidence="2">cv. Niubang</strain>
    </source>
</reference>
<proteinExistence type="predicted"/>
<protein>
    <submittedName>
        <fullName evidence="1">Uncharacterized protein</fullName>
    </submittedName>
</protein>
<gene>
    <name evidence="1" type="ORF">L6452_35186</name>
</gene>
<organism evidence="1 2">
    <name type="scientific">Arctium lappa</name>
    <name type="common">Greater burdock</name>
    <name type="synonym">Lappa major</name>
    <dbReference type="NCBI Taxonomy" id="4217"/>
    <lineage>
        <taxon>Eukaryota</taxon>
        <taxon>Viridiplantae</taxon>
        <taxon>Streptophyta</taxon>
        <taxon>Embryophyta</taxon>
        <taxon>Tracheophyta</taxon>
        <taxon>Spermatophyta</taxon>
        <taxon>Magnoliopsida</taxon>
        <taxon>eudicotyledons</taxon>
        <taxon>Gunneridae</taxon>
        <taxon>Pentapetalae</taxon>
        <taxon>asterids</taxon>
        <taxon>campanulids</taxon>
        <taxon>Asterales</taxon>
        <taxon>Asteraceae</taxon>
        <taxon>Carduoideae</taxon>
        <taxon>Cardueae</taxon>
        <taxon>Arctiinae</taxon>
        <taxon>Arctium</taxon>
    </lineage>
</organism>
<dbReference type="Proteomes" id="UP001055879">
    <property type="component" value="Linkage Group LG13"/>
</dbReference>
<accession>A0ACB8Y6J0</accession>
<evidence type="ECO:0000313" key="1">
    <source>
        <dbReference type="EMBL" id="KAI3680416.1"/>
    </source>
</evidence>
<dbReference type="EMBL" id="CM042059">
    <property type="protein sequence ID" value="KAI3680416.1"/>
    <property type="molecule type" value="Genomic_DNA"/>
</dbReference>
<comment type="caution">
    <text evidence="1">The sequence shown here is derived from an EMBL/GenBank/DDBJ whole genome shotgun (WGS) entry which is preliminary data.</text>
</comment>
<keyword evidence="2" id="KW-1185">Reference proteome</keyword>
<evidence type="ECO:0000313" key="2">
    <source>
        <dbReference type="Proteomes" id="UP001055879"/>
    </source>
</evidence>
<sequence>MKQLLADFPSVFSQQMKHFSFFATFLYLNATSVLYPMKSLVACPCAVKSYLNIIACMPSLFAIPKDSISLFSTN</sequence>